<evidence type="ECO:0000259" key="3">
    <source>
        <dbReference type="Pfam" id="PF07593"/>
    </source>
</evidence>
<organism evidence="4 5">
    <name type="scientific">Paragemmobacter kunshanensis</name>
    <dbReference type="NCBI Taxonomy" id="2583234"/>
    <lineage>
        <taxon>Bacteria</taxon>
        <taxon>Pseudomonadati</taxon>
        <taxon>Pseudomonadota</taxon>
        <taxon>Alphaproteobacteria</taxon>
        <taxon>Rhodobacterales</taxon>
        <taxon>Paracoccaceae</taxon>
        <taxon>Paragemmobacter</taxon>
    </lineage>
</organism>
<evidence type="ECO:0000256" key="2">
    <source>
        <dbReference type="SAM" id="SignalP"/>
    </source>
</evidence>
<dbReference type="Proteomes" id="UP000474758">
    <property type="component" value="Unassembled WGS sequence"/>
</dbReference>
<keyword evidence="1 2" id="KW-0732">Signal</keyword>
<evidence type="ECO:0000313" key="5">
    <source>
        <dbReference type="Proteomes" id="UP000474758"/>
    </source>
</evidence>
<name>A0A6M1TZ59_9RHOB</name>
<sequence>MRRALLLLALAAAAPARAQDPAIPSFAEETAPAGFTHAFTGEWEFMVGGGIAVFDCNGDTRPDIFAAGGTAPAALFVNDSAPAGPLAFTPTPSGLEETSVSGAYPLDIDGDGILDLALLRVGQDRLMRGLGDCRFEDASAAWGFDGLDLWSTAFAATWEQGASLPTLAIGTYIDRAQEAFPWGNCTPNHLYRPKTDGSGYDAPLPLTPGFCALSILFTDWDRQGTPDLRVSNDREYYKGGQEQLWHVEPGQPPRLFTEAEGWQRLRIWGMGIAQEDLNFDGFPEFFLTSMADNKLQTLAEIPPQGAPLPRYRDIALKSGVTAHRPYTGGDLRPSTAWHAQFGDVNNDGLPDLYVVKGNVWAMPDFAEDDPNNLLLQRPDGTFLESGDRSGVASMAQGRGGALVDLNADGLLDMIALNRNEPAQIWRNTTASPANWIALDLSLPGPNRNAIGAWIELRRPDGRIHSREVQVGGGHVGGILVPQHFGLGPATSAEIRILWPDGTAGDWQTLAANAVWRLEPGRAPVAVTAPN</sequence>
<feature type="chain" id="PRO_5026919728" evidence="2">
    <location>
        <begin position="19"/>
        <end position="530"/>
    </location>
</feature>
<evidence type="ECO:0000313" key="4">
    <source>
        <dbReference type="EMBL" id="NGQ91532.1"/>
    </source>
</evidence>
<proteinExistence type="predicted"/>
<dbReference type="InterPro" id="IPR011519">
    <property type="entry name" value="UnbV_ASPIC"/>
</dbReference>
<accession>A0A6M1TZ59</accession>
<dbReference type="AlphaFoldDB" id="A0A6M1TZ59"/>
<dbReference type="EMBL" id="JAALFE010000010">
    <property type="protein sequence ID" value="NGQ91532.1"/>
    <property type="molecule type" value="Genomic_DNA"/>
</dbReference>
<protein>
    <submittedName>
        <fullName evidence="4">CRTAC1 family protein</fullName>
    </submittedName>
</protein>
<evidence type="ECO:0000256" key="1">
    <source>
        <dbReference type="ARBA" id="ARBA00022729"/>
    </source>
</evidence>
<keyword evidence="5" id="KW-1185">Reference proteome</keyword>
<dbReference type="InterPro" id="IPR028994">
    <property type="entry name" value="Integrin_alpha_N"/>
</dbReference>
<feature type="signal peptide" evidence="2">
    <location>
        <begin position="1"/>
        <end position="18"/>
    </location>
</feature>
<feature type="domain" description="ASPIC/UnbV" evidence="3">
    <location>
        <begin position="449"/>
        <end position="515"/>
    </location>
</feature>
<dbReference type="Pfam" id="PF13517">
    <property type="entry name" value="FG-GAP_3"/>
    <property type="match status" value="1"/>
</dbReference>
<dbReference type="InterPro" id="IPR027039">
    <property type="entry name" value="Crtac1"/>
</dbReference>
<dbReference type="InterPro" id="IPR013517">
    <property type="entry name" value="FG-GAP"/>
</dbReference>
<dbReference type="Pfam" id="PF07593">
    <property type="entry name" value="UnbV_ASPIC"/>
    <property type="match status" value="1"/>
</dbReference>
<comment type="caution">
    <text evidence="4">The sequence shown here is derived from an EMBL/GenBank/DDBJ whole genome shotgun (WGS) entry which is preliminary data.</text>
</comment>
<dbReference type="RefSeq" id="WP_165050174.1">
    <property type="nucleotide sequence ID" value="NZ_JAALFE010000010.1"/>
</dbReference>
<dbReference type="SUPFAM" id="SSF69318">
    <property type="entry name" value="Integrin alpha N-terminal domain"/>
    <property type="match status" value="1"/>
</dbReference>
<gene>
    <name evidence="4" type="ORF">G5V65_11550</name>
</gene>
<dbReference type="PANTHER" id="PTHR16026:SF0">
    <property type="entry name" value="CARTILAGE ACIDIC PROTEIN 1"/>
    <property type="match status" value="1"/>
</dbReference>
<dbReference type="Gene3D" id="2.130.10.130">
    <property type="entry name" value="Integrin alpha, N-terminal"/>
    <property type="match status" value="1"/>
</dbReference>
<reference evidence="4 5" key="1">
    <citation type="submission" date="2020-02" db="EMBL/GenBank/DDBJ databases">
        <title>Rhodobacter translucens sp. nov., a novel bacterium isolated from activated sludge.</title>
        <authorList>
            <person name="Liu J."/>
        </authorList>
    </citation>
    <scope>NUCLEOTIDE SEQUENCE [LARGE SCALE GENOMIC DNA]</scope>
    <source>
        <strain evidence="4 5">HX-7-19</strain>
    </source>
</reference>
<dbReference type="PANTHER" id="PTHR16026">
    <property type="entry name" value="CARTILAGE ACIDIC PROTEIN 1"/>
    <property type="match status" value="1"/>
</dbReference>